<evidence type="ECO:0000313" key="5">
    <source>
        <dbReference type="Proteomes" id="UP001597011"/>
    </source>
</evidence>
<protein>
    <submittedName>
        <fullName evidence="4">Alpha-amylase family glycosyl hydrolase</fullName>
    </submittedName>
</protein>
<dbReference type="InterPro" id="IPR016377">
    <property type="entry name" value="Sucrose_GGa_phosphorylase-rel"/>
</dbReference>
<evidence type="ECO:0000256" key="1">
    <source>
        <dbReference type="ARBA" id="ARBA00022676"/>
    </source>
</evidence>
<dbReference type="InterPro" id="IPR045857">
    <property type="entry name" value="O16G_dom_2"/>
</dbReference>
<feature type="domain" description="Glycosyl hydrolase family 13 catalytic" evidence="3">
    <location>
        <begin position="63"/>
        <end position="482"/>
    </location>
</feature>
<evidence type="ECO:0000259" key="3">
    <source>
        <dbReference type="SMART" id="SM00642"/>
    </source>
</evidence>
<dbReference type="InterPro" id="IPR017853">
    <property type="entry name" value="GH"/>
</dbReference>
<dbReference type="EMBL" id="JBHTIB010000002">
    <property type="protein sequence ID" value="MFD0834451.1"/>
    <property type="molecule type" value="Genomic_DNA"/>
</dbReference>
<dbReference type="SMART" id="SM00642">
    <property type="entry name" value="Aamy"/>
    <property type="match status" value="1"/>
</dbReference>
<dbReference type="InterPro" id="IPR033746">
    <property type="entry name" value="GGa_phosphorylase"/>
</dbReference>
<name>A0ABW3BN93_9FLAO</name>
<comment type="caution">
    <text evidence="4">The sequence shown here is derived from an EMBL/GenBank/DDBJ whole genome shotgun (WGS) entry which is preliminary data.</text>
</comment>
<dbReference type="GO" id="GO:0016787">
    <property type="term" value="F:hydrolase activity"/>
    <property type="evidence" value="ECO:0007669"/>
    <property type="project" value="UniProtKB-KW"/>
</dbReference>
<dbReference type="Proteomes" id="UP001597011">
    <property type="component" value="Unassembled WGS sequence"/>
</dbReference>
<keyword evidence="5" id="KW-1185">Reference proteome</keyword>
<evidence type="ECO:0000256" key="2">
    <source>
        <dbReference type="ARBA" id="ARBA00022679"/>
    </source>
</evidence>
<dbReference type="Pfam" id="PF00128">
    <property type="entry name" value="Alpha-amylase"/>
    <property type="match status" value="1"/>
</dbReference>
<keyword evidence="4" id="KW-0378">Hydrolase</keyword>
<evidence type="ECO:0000313" key="4">
    <source>
        <dbReference type="EMBL" id="MFD0834451.1"/>
    </source>
</evidence>
<dbReference type="PANTHER" id="PTHR10357">
    <property type="entry name" value="ALPHA-AMYLASE FAMILY MEMBER"/>
    <property type="match status" value="1"/>
</dbReference>
<proteinExistence type="predicted"/>
<accession>A0ABW3BN93</accession>
<reference evidence="5" key="1">
    <citation type="journal article" date="2019" name="Int. J. Syst. Evol. Microbiol.">
        <title>The Global Catalogue of Microorganisms (GCM) 10K type strain sequencing project: providing services to taxonomists for standard genome sequencing and annotation.</title>
        <authorList>
            <consortium name="The Broad Institute Genomics Platform"/>
            <consortium name="The Broad Institute Genome Sequencing Center for Infectious Disease"/>
            <person name="Wu L."/>
            <person name="Ma J."/>
        </authorList>
    </citation>
    <scope>NUCLEOTIDE SEQUENCE [LARGE SCALE GENOMIC DNA]</scope>
    <source>
        <strain evidence="5">CCUG 60529</strain>
    </source>
</reference>
<dbReference type="SUPFAM" id="SSF51445">
    <property type="entry name" value="(Trans)glycosidases"/>
    <property type="match status" value="1"/>
</dbReference>
<dbReference type="PANTHER" id="PTHR10357:SF214">
    <property type="entry name" value="GLUCOSYLGLYCERATE PHOSPHORYLASE"/>
    <property type="match status" value="1"/>
</dbReference>
<dbReference type="PIRSF" id="PIRSF003059">
    <property type="entry name" value="Sucrose_phosphorylase"/>
    <property type="match status" value="1"/>
</dbReference>
<dbReference type="Gene3D" id="3.90.400.10">
    <property type="entry name" value="Oligo-1,6-glucosidase, Domain 2"/>
    <property type="match status" value="1"/>
</dbReference>
<organism evidence="4 5">
    <name type="scientific">Mariniflexile aquimaris</name>
    <dbReference type="NCBI Taxonomy" id="881009"/>
    <lineage>
        <taxon>Bacteria</taxon>
        <taxon>Pseudomonadati</taxon>
        <taxon>Bacteroidota</taxon>
        <taxon>Flavobacteriia</taxon>
        <taxon>Flavobacteriales</taxon>
        <taxon>Flavobacteriaceae</taxon>
        <taxon>Mariniflexile</taxon>
    </lineage>
</organism>
<sequence>MKKLDKNKTINTLKDLYGEHATAMYTGIENLIEKYQSKIKNEAQPLNEKDAILITYGDNVQQEGMPHLKTLKKFVDTYCLPEINSTHILPCFPYTSDDGFSVTDYYEIDPDLGTWKEIEALAETSSLMFDAVVNHMSKSSQWFQSYLAQEEDYKDYFIAVNPEIDLSKVVRPRALPLLTPFKLKNGEVKHIWTTFSEDQVDLNFQSPKVFLAILDVLLHYTAKGAKFIRLDAIAFLWKEIGTNCIHLEQTHTIIKLYKEVIQTLTSNLYLITETNVPHKENISYFGNGEDEADLVYNFTLAPLLVYSVMKEDVTVLTNWASSLQMPSNKVCFFNFTASHDGLGMRPLQGIIPDSEILDLAKRAEKHGGQVGYKNNEDGSQSPYELNCNYLDLLSDSNESDDNRVAKMMLTQSLMLAFPGVPGIYFHSLVGSRNYYKGVEESGIKRRINREKLNFNSLEKELKEKDSLRNRIYNSYKKILSIRCNQKAFNPYGEATYAKLANDKVFVIKRVYDNDTIYAIYNFSTASQNINSLANNVVDLFANKEVKADTWKLQPLSFYWFKVK</sequence>
<dbReference type="Gene3D" id="3.20.20.80">
    <property type="entry name" value="Glycosidases"/>
    <property type="match status" value="1"/>
</dbReference>
<gene>
    <name evidence="4" type="ORF">ACFQ0I_01640</name>
</gene>
<keyword evidence="2" id="KW-0808">Transferase</keyword>
<keyword evidence="1" id="KW-0328">Glycosyltransferase</keyword>
<dbReference type="CDD" id="cd11356">
    <property type="entry name" value="AmyAc_Sucrose_phosphorylase-like_1"/>
    <property type="match status" value="1"/>
</dbReference>
<dbReference type="RefSeq" id="WP_379938756.1">
    <property type="nucleotide sequence ID" value="NZ_JBHTIB010000002.1"/>
</dbReference>
<dbReference type="InterPro" id="IPR006047">
    <property type="entry name" value="GH13_cat_dom"/>
</dbReference>